<evidence type="ECO:0000313" key="1">
    <source>
        <dbReference type="EMBL" id="MFD1674842.1"/>
    </source>
</evidence>
<sequence length="75" mass="8413">MIIWRKFDPEHPPTISGNHLISDGKNVDIALFDDNLWFVSDMSSIDGSDAVTHYAKINLPNEKTHLMVVTTSSTQ</sequence>
<protein>
    <submittedName>
        <fullName evidence="1">Uncharacterized protein</fullName>
    </submittedName>
</protein>
<organism evidence="1 2">
    <name type="scientific">Alicyclobacillus fodiniaquatilis</name>
    <dbReference type="NCBI Taxonomy" id="1661150"/>
    <lineage>
        <taxon>Bacteria</taxon>
        <taxon>Bacillati</taxon>
        <taxon>Bacillota</taxon>
        <taxon>Bacilli</taxon>
        <taxon>Bacillales</taxon>
        <taxon>Alicyclobacillaceae</taxon>
        <taxon>Alicyclobacillus</taxon>
    </lineage>
</organism>
<proteinExistence type="predicted"/>
<evidence type="ECO:0000313" key="2">
    <source>
        <dbReference type="Proteomes" id="UP001597079"/>
    </source>
</evidence>
<dbReference type="RefSeq" id="WP_377942716.1">
    <property type="nucleotide sequence ID" value="NZ_JBHUCX010000022.1"/>
</dbReference>
<reference evidence="2" key="1">
    <citation type="journal article" date="2019" name="Int. J. Syst. Evol. Microbiol.">
        <title>The Global Catalogue of Microorganisms (GCM) 10K type strain sequencing project: providing services to taxonomists for standard genome sequencing and annotation.</title>
        <authorList>
            <consortium name="The Broad Institute Genomics Platform"/>
            <consortium name="The Broad Institute Genome Sequencing Center for Infectious Disease"/>
            <person name="Wu L."/>
            <person name="Ma J."/>
        </authorList>
    </citation>
    <scope>NUCLEOTIDE SEQUENCE [LARGE SCALE GENOMIC DNA]</scope>
    <source>
        <strain evidence="2">CGMCC 1.12286</strain>
    </source>
</reference>
<name>A0ABW4JIG7_9BACL</name>
<accession>A0ABW4JIG7</accession>
<keyword evidence="2" id="KW-1185">Reference proteome</keyword>
<comment type="caution">
    <text evidence="1">The sequence shown here is derived from an EMBL/GenBank/DDBJ whole genome shotgun (WGS) entry which is preliminary data.</text>
</comment>
<dbReference type="EMBL" id="JBHUCX010000022">
    <property type="protein sequence ID" value="MFD1674842.1"/>
    <property type="molecule type" value="Genomic_DNA"/>
</dbReference>
<dbReference type="Proteomes" id="UP001597079">
    <property type="component" value="Unassembled WGS sequence"/>
</dbReference>
<gene>
    <name evidence="1" type="ORF">ACFSB2_09040</name>
</gene>